<sequence>MTADAVAPGAAATGSGAGALELIDALVPGGTYRTSRRETVRDVSGRPVAELTLAPALYVGRTTDRLRRRPAVAAGWSPAELTGRFRAAATAFTTDRLGGLTPAEHHRRVARTTGVPVSVVRAAAATVAAATANAVGAAEQARPRGALPADWRHGDVADGGAVLWRRRGRLLCVNASGNHPAVHSLWLEALALGYRVAVRPSRRDPFTAHRLILALRSAGFADEDVLLLPCDHRVADELIRGGDLAMVFGGDDVVDRYTKGWSGTPVLPQGPGRVKLLVTGEWERHLDVIADSVGGLGGVSCLNATAVLVAHDARGFAEALAERLAALRPLPPEHEDAELPCLPLAEARRIDGFLRQRAAGARPMGNTGIVHDLEDGSAALRPAVHLLEDPAAEQLALEMPFPCVWVAPWSPERGTAPLRRSLVVGVATQDDALVDGLLAEPSIRNVYGLDRPTWWLPPGIPHDGYLAEFLMRSTALARR</sequence>
<comment type="caution">
    <text evidence="3">The sequence shown here is derived from an EMBL/GenBank/DDBJ whole genome shotgun (WGS) entry which is preliminary data.</text>
</comment>
<accession>A0A401QQH1</accession>
<dbReference type="Gene3D" id="3.40.605.10">
    <property type="entry name" value="Aldehyde Dehydrogenase, Chain A, domain 1"/>
    <property type="match status" value="1"/>
</dbReference>
<dbReference type="InterPro" id="IPR016161">
    <property type="entry name" value="Ald_DH/histidinol_DH"/>
</dbReference>
<protein>
    <submittedName>
        <fullName evidence="3">Aldehyde dehydrogenase</fullName>
    </submittedName>
</protein>
<dbReference type="InterPro" id="IPR016162">
    <property type="entry name" value="Ald_DH_N"/>
</dbReference>
<dbReference type="AlphaFoldDB" id="A0A401QQH1"/>
<gene>
    <name evidence="3" type="ORF">SALB_00256</name>
</gene>
<dbReference type="SUPFAM" id="SSF53720">
    <property type="entry name" value="ALDH-like"/>
    <property type="match status" value="1"/>
</dbReference>
<evidence type="ECO:0000256" key="1">
    <source>
        <dbReference type="ARBA" id="ARBA00023002"/>
    </source>
</evidence>
<name>A0A401QQH1_STRNR</name>
<keyword evidence="1" id="KW-0560">Oxidoreductase</keyword>
<dbReference type="RefSeq" id="WP_020930495.1">
    <property type="nucleotide sequence ID" value="NZ_BHXC01000001.1"/>
</dbReference>
<dbReference type="GO" id="GO:0016491">
    <property type="term" value="F:oxidoreductase activity"/>
    <property type="evidence" value="ECO:0007669"/>
    <property type="project" value="UniProtKB-KW"/>
</dbReference>
<organism evidence="3 4">
    <name type="scientific">Streptomyces noursei</name>
    <name type="common">Streptomyces albulus</name>
    <dbReference type="NCBI Taxonomy" id="1971"/>
    <lineage>
        <taxon>Bacteria</taxon>
        <taxon>Bacillati</taxon>
        <taxon>Actinomycetota</taxon>
        <taxon>Actinomycetes</taxon>
        <taxon>Kitasatosporales</taxon>
        <taxon>Streptomycetaceae</taxon>
        <taxon>Streptomyces</taxon>
    </lineage>
</organism>
<proteinExistence type="predicted"/>
<dbReference type="Proteomes" id="UP000288351">
    <property type="component" value="Unassembled WGS sequence"/>
</dbReference>
<dbReference type="EMBL" id="BHXC01000001">
    <property type="protein sequence ID" value="GCB87605.1"/>
    <property type="molecule type" value="Genomic_DNA"/>
</dbReference>
<feature type="domain" description="Aldehyde dehydrogenase" evidence="2">
    <location>
        <begin position="186"/>
        <end position="384"/>
    </location>
</feature>
<evidence type="ECO:0000313" key="3">
    <source>
        <dbReference type="EMBL" id="GCB87605.1"/>
    </source>
</evidence>
<evidence type="ECO:0000259" key="2">
    <source>
        <dbReference type="Pfam" id="PF00171"/>
    </source>
</evidence>
<evidence type="ECO:0000313" key="4">
    <source>
        <dbReference type="Proteomes" id="UP000288351"/>
    </source>
</evidence>
<reference evidence="3 4" key="1">
    <citation type="journal article" date="2019" name="Microbiol. Resour. Announc.">
        <title>Draft Genome Sequence of the Most Traditional epsilon-Poly-l-Lysine Producer, Streptomyces albulus NBRC14147.</title>
        <authorList>
            <person name="Yamanaka K."/>
            <person name="Hamano Y."/>
        </authorList>
    </citation>
    <scope>NUCLEOTIDE SEQUENCE [LARGE SCALE GENOMIC DNA]</scope>
    <source>
        <strain evidence="3 4">NBRC 14147</strain>
    </source>
</reference>
<dbReference type="InterPro" id="IPR015590">
    <property type="entry name" value="Aldehyde_DH_dom"/>
</dbReference>
<dbReference type="Pfam" id="PF00171">
    <property type="entry name" value="Aldedh"/>
    <property type="match status" value="1"/>
</dbReference>